<dbReference type="InterPro" id="IPR010093">
    <property type="entry name" value="SinI_DNA-bd"/>
</dbReference>
<proteinExistence type="predicted"/>
<dbReference type="Pfam" id="PF12728">
    <property type="entry name" value="HTH_17"/>
    <property type="match status" value="1"/>
</dbReference>
<dbReference type="Proteomes" id="UP000641803">
    <property type="component" value="Unassembled WGS sequence"/>
</dbReference>
<name>A0ABR8RX92_9CELL</name>
<organism evidence="2 3">
    <name type="scientific">Oerskovia rustica</name>
    <dbReference type="NCBI Taxonomy" id="2762237"/>
    <lineage>
        <taxon>Bacteria</taxon>
        <taxon>Bacillati</taxon>
        <taxon>Actinomycetota</taxon>
        <taxon>Actinomycetes</taxon>
        <taxon>Micrococcales</taxon>
        <taxon>Cellulomonadaceae</taxon>
        <taxon>Oerskovia</taxon>
    </lineage>
</organism>
<comment type="caution">
    <text evidence="2">The sequence shown here is derived from an EMBL/GenBank/DDBJ whole genome shotgun (WGS) entry which is preliminary data.</text>
</comment>
<gene>
    <name evidence="2" type="ORF">H9652_18420</name>
</gene>
<sequence>MSLLSVSESAERLGCQPSTVYRYIEDGVLPAYRIGPKLLRIDPTDLYALIKPARAAA</sequence>
<keyword evidence="3" id="KW-1185">Reference proteome</keyword>
<feature type="domain" description="Helix-turn-helix" evidence="1">
    <location>
        <begin position="3"/>
        <end position="49"/>
    </location>
</feature>
<dbReference type="NCBIfam" id="TIGR01764">
    <property type="entry name" value="excise"/>
    <property type="match status" value="1"/>
</dbReference>
<evidence type="ECO:0000313" key="3">
    <source>
        <dbReference type="Proteomes" id="UP000641803"/>
    </source>
</evidence>
<accession>A0ABR8RX92</accession>
<evidence type="ECO:0000259" key="1">
    <source>
        <dbReference type="Pfam" id="PF12728"/>
    </source>
</evidence>
<protein>
    <submittedName>
        <fullName evidence="2">Helix-turn-helix domain-containing protein</fullName>
    </submittedName>
</protein>
<dbReference type="InterPro" id="IPR009061">
    <property type="entry name" value="DNA-bd_dom_put_sf"/>
</dbReference>
<dbReference type="InterPro" id="IPR041657">
    <property type="entry name" value="HTH_17"/>
</dbReference>
<evidence type="ECO:0000313" key="2">
    <source>
        <dbReference type="EMBL" id="MBD7952379.1"/>
    </source>
</evidence>
<reference evidence="2 3" key="1">
    <citation type="submission" date="2020-08" db="EMBL/GenBank/DDBJ databases">
        <title>A Genomic Blueprint of the Chicken Gut Microbiome.</title>
        <authorList>
            <person name="Gilroy R."/>
            <person name="Ravi A."/>
            <person name="Getino M."/>
            <person name="Pursley I."/>
            <person name="Horton D.L."/>
            <person name="Alikhan N.-F."/>
            <person name="Baker D."/>
            <person name="Gharbi K."/>
            <person name="Hall N."/>
            <person name="Watson M."/>
            <person name="Adriaenssens E.M."/>
            <person name="Foster-Nyarko E."/>
            <person name="Jarju S."/>
            <person name="Secka A."/>
            <person name="Antonio M."/>
            <person name="Oren A."/>
            <person name="Chaudhuri R."/>
            <person name="La Ragione R.M."/>
            <person name="Hildebrand F."/>
            <person name="Pallen M.J."/>
        </authorList>
    </citation>
    <scope>NUCLEOTIDE SEQUENCE [LARGE SCALE GENOMIC DNA]</scope>
    <source>
        <strain evidence="2 3">Sa4CUA1</strain>
    </source>
</reference>
<dbReference type="RefSeq" id="WP_191798128.1">
    <property type="nucleotide sequence ID" value="NZ_JACSQQ010000050.1"/>
</dbReference>
<dbReference type="EMBL" id="JACSQQ010000050">
    <property type="protein sequence ID" value="MBD7952379.1"/>
    <property type="molecule type" value="Genomic_DNA"/>
</dbReference>
<dbReference type="SUPFAM" id="SSF46955">
    <property type="entry name" value="Putative DNA-binding domain"/>
    <property type="match status" value="1"/>
</dbReference>